<dbReference type="EMBL" id="CP086654">
    <property type="protein sequence ID" value="UEX89449.1"/>
    <property type="molecule type" value="Genomic_DNA"/>
</dbReference>
<protein>
    <submittedName>
        <fullName evidence="2">YlaI family protein</fullName>
    </submittedName>
</protein>
<proteinExistence type="predicted"/>
<dbReference type="RefSeq" id="WP_229291949.1">
    <property type="nucleotide sequence ID" value="NZ_CP086654.1"/>
</dbReference>
<keyword evidence="3" id="KW-1185">Reference proteome</keyword>
<dbReference type="Pfam" id="PF09963">
    <property type="entry name" value="DUF2197"/>
    <property type="match status" value="1"/>
</dbReference>
<reference evidence="2 3" key="1">
    <citation type="journal article" date="2022" name="Pathogens">
        <title>Staphylococcus ratti sp. nov. Isolated from a Lab Rat.</title>
        <authorList>
            <person name="Kovarovic V."/>
            <person name="Sedlacek I."/>
            <person name="Petras P."/>
            <person name="Kralova S."/>
            <person name="Maslanova I."/>
            <person name="Svec P."/>
            <person name="Neumann-Schaal M."/>
            <person name="Botka T."/>
            <person name="Gelbicova T."/>
            <person name="Stankova E."/>
            <person name="Doskar J."/>
            <person name="Pantucek R."/>
        </authorList>
    </citation>
    <scope>NUCLEOTIDE SEQUENCE [LARGE SCALE GENOMIC DNA]</scope>
    <source>
        <strain evidence="2 3">CCM 9025</strain>
    </source>
</reference>
<sequence length="76" mass="8623">MRKVTCIICDTEVLLDEDTLIAKRLKNNPIQTFMCDECKSRLDTPKHRSNKTSSSQLTTDNDETSTNLKHTKTHGA</sequence>
<dbReference type="InterPro" id="IPR019241">
    <property type="entry name" value="DUF2197"/>
</dbReference>
<evidence type="ECO:0000313" key="2">
    <source>
        <dbReference type="EMBL" id="UEX89449.1"/>
    </source>
</evidence>
<dbReference type="Proteomes" id="UP001197626">
    <property type="component" value="Chromosome"/>
</dbReference>
<name>A0ABY3PB08_9STAP</name>
<feature type="region of interest" description="Disordered" evidence="1">
    <location>
        <begin position="42"/>
        <end position="76"/>
    </location>
</feature>
<feature type="compositionally biased region" description="Polar residues" evidence="1">
    <location>
        <begin position="51"/>
        <end position="68"/>
    </location>
</feature>
<organism evidence="2 3">
    <name type="scientific">Staphylococcus ratti</name>
    <dbReference type="NCBI Taxonomy" id="2892440"/>
    <lineage>
        <taxon>Bacteria</taxon>
        <taxon>Bacillati</taxon>
        <taxon>Bacillota</taxon>
        <taxon>Bacilli</taxon>
        <taxon>Bacillales</taxon>
        <taxon>Staphylococcaceae</taxon>
        <taxon>Staphylococcus</taxon>
    </lineage>
</organism>
<gene>
    <name evidence="2" type="ORF">LN051_07645</name>
</gene>
<evidence type="ECO:0000313" key="3">
    <source>
        <dbReference type="Proteomes" id="UP001197626"/>
    </source>
</evidence>
<evidence type="ECO:0000256" key="1">
    <source>
        <dbReference type="SAM" id="MobiDB-lite"/>
    </source>
</evidence>
<accession>A0ABY3PB08</accession>